<gene>
    <name evidence="3" type="ORF">POCTA_138.1.T1260087</name>
</gene>
<dbReference type="SMART" id="SM00577">
    <property type="entry name" value="CPDc"/>
    <property type="match status" value="1"/>
</dbReference>
<name>A0A8S1XMK2_PAROT</name>
<accession>A0A8S1XMK2</accession>
<comment type="caution">
    <text evidence="3">The sequence shown here is derived from an EMBL/GenBank/DDBJ whole genome shotgun (WGS) entry which is preliminary data.</text>
</comment>
<dbReference type="InterPro" id="IPR050365">
    <property type="entry name" value="TIM50"/>
</dbReference>
<dbReference type="CDD" id="cd07521">
    <property type="entry name" value="HAD_FCP1-like"/>
    <property type="match status" value="1"/>
</dbReference>
<feature type="compositionally biased region" description="Low complexity" evidence="1">
    <location>
        <begin position="173"/>
        <end position="182"/>
    </location>
</feature>
<evidence type="ECO:0000259" key="2">
    <source>
        <dbReference type="PROSITE" id="PS50969"/>
    </source>
</evidence>
<dbReference type="InterPro" id="IPR011948">
    <property type="entry name" value="Dullard_phosphatase"/>
</dbReference>
<reference evidence="3" key="1">
    <citation type="submission" date="2021-01" db="EMBL/GenBank/DDBJ databases">
        <authorList>
            <consortium name="Genoscope - CEA"/>
            <person name="William W."/>
        </authorList>
    </citation>
    <scope>NUCLEOTIDE SEQUENCE</scope>
</reference>
<feature type="compositionally biased region" description="Basic and acidic residues" evidence="1">
    <location>
        <begin position="183"/>
        <end position="195"/>
    </location>
</feature>
<feature type="domain" description="FCP1 homology" evidence="2">
    <location>
        <begin position="268"/>
        <end position="429"/>
    </location>
</feature>
<dbReference type="FunFam" id="3.40.50.1000:FF:000184">
    <property type="entry name" value="Uncharacterized protein"/>
    <property type="match status" value="1"/>
</dbReference>
<evidence type="ECO:0000313" key="3">
    <source>
        <dbReference type="EMBL" id="CAD8202117.1"/>
    </source>
</evidence>
<protein>
    <recommendedName>
        <fullName evidence="2">FCP1 homology domain-containing protein</fullName>
    </recommendedName>
</protein>
<dbReference type="Proteomes" id="UP000683925">
    <property type="component" value="Unassembled WGS sequence"/>
</dbReference>
<dbReference type="NCBIfam" id="TIGR02251">
    <property type="entry name" value="HIF-SF_euk"/>
    <property type="match status" value="1"/>
</dbReference>
<dbReference type="GO" id="GO:0016791">
    <property type="term" value="F:phosphatase activity"/>
    <property type="evidence" value="ECO:0007669"/>
    <property type="project" value="InterPro"/>
</dbReference>
<dbReference type="AlphaFoldDB" id="A0A8S1XMK2"/>
<dbReference type="PROSITE" id="PS50969">
    <property type="entry name" value="FCP1"/>
    <property type="match status" value="1"/>
</dbReference>
<dbReference type="EMBL" id="CAJJDP010000126">
    <property type="protein sequence ID" value="CAD8202117.1"/>
    <property type="molecule type" value="Genomic_DNA"/>
</dbReference>
<dbReference type="InterPro" id="IPR004274">
    <property type="entry name" value="FCP1_dom"/>
</dbReference>
<dbReference type="OrthoDB" id="277011at2759"/>
<keyword evidence="4" id="KW-1185">Reference proteome</keyword>
<organism evidence="3 4">
    <name type="scientific">Paramecium octaurelia</name>
    <dbReference type="NCBI Taxonomy" id="43137"/>
    <lineage>
        <taxon>Eukaryota</taxon>
        <taxon>Sar</taxon>
        <taxon>Alveolata</taxon>
        <taxon>Ciliophora</taxon>
        <taxon>Intramacronucleata</taxon>
        <taxon>Oligohymenophorea</taxon>
        <taxon>Peniculida</taxon>
        <taxon>Parameciidae</taxon>
        <taxon>Paramecium</taxon>
    </lineage>
</organism>
<sequence length="466" mass="54220">MIAQKIEGHFSRTVQAQNYSQNNLQLIEQSETFCQVNGQASELCQINKQTNNSMLKKQTQQYETQIQGPKETCQTGHEAQSDSQTVTPLAVPEAQDLEEVPSLEDNLIPVQNTKKCCLSNNFFSKQRAIRRKLIRKRFKSYKQSTIAMDSNNSLPTALDLQLEGEGAEQSGTNNKQQQNNQKPIHESKEESKDVETMKQIRIEDFNQSKNRKIYYTDKLINLIKGEQVDTFMAQMYINHFIQTYEILQKSKMLNQPETYQILPKIKSQTIRQKTLVIDLDETLVHCNESCLMPKDLEININLNNGFIVKAEISVRPHTQQFLQNMAKHFEIMIYTASNEDYANQIIDYLDPTKELVKYRFYRNDCINLSKGCHIKDLRSLNRNLEDIILIDNSAYSFAYQLSNGIPIIPYLDNKKDNELIELESYLMELLKVDDIRIENERNFQFKQIQNSSSIQQAVYHLICNRK</sequence>
<dbReference type="OMA" id="HFIQTYE"/>
<dbReference type="Pfam" id="PF03031">
    <property type="entry name" value="NIF"/>
    <property type="match status" value="1"/>
</dbReference>
<evidence type="ECO:0000256" key="1">
    <source>
        <dbReference type="SAM" id="MobiDB-lite"/>
    </source>
</evidence>
<feature type="region of interest" description="Disordered" evidence="1">
    <location>
        <begin position="163"/>
        <end position="195"/>
    </location>
</feature>
<dbReference type="PANTHER" id="PTHR12210">
    <property type="entry name" value="DULLARD PROTEIN PHOSPHATASE"/>
    <property type="match status" value="1"/>
</dbReference>
<evidence type="ECO:0000313" key="4">
    <source>
        <dbReference type="Proteomes" id="UP000683925"/>
    </source>
</evidence>
<proteinExistence type="predicted"/>